<name>A0A9E9LCT8_9BURK</name>
<evidence type="ECO:0000313" key="10">
    <source>
        <dbReference type="EMBL" id="WAV91788.1"/>
    </source>
</evidence>
<comment type="subcellular location">
    <subcellularLocation>
        <location evidence="8">Cell inner membrane</location>
        <topology evidence="8">Multi-pass membrane protein</topology>
    </subcellularLocation>
    <subcellularLocation>
        <location evidence="1">Cell membrane</location>
        <topology evidence="1">Multi-pass membrane protein</topology>
    </subcellularLocation>
</comment>
<dbReference type="PROSITE" id="PS50850">
    <property type="entry name" value="MFS"/>
    <property type="match status" value="1"/>
</dbReference>
<feature type="transmembrane region" description="Helical" evidence="8">
    <location>
        <begin position="87"/>
        <end position="110"/>
    </location>
</feature>
<keyword evidence="7 8" id="KW-0472">Membrane</keyword>
<proteinExistence type="inferred from homology"/>
<dbReference type="SUPFAM" id="SSF103473">
    <property type="entry name" value="MFS general substrate transporter"/>
    <property type="match status" value="1"/>
</dbReference>
<dbReference type="PANTHER" id="PTHR42718:SF9">
    <property type="entry name" value="MAJOR FACILITATOR SUPERFAMILY MULTIDRUG TRANSPORTER MFSC"/>
    <property type="match status" value="1"/>
</dbReference>
<sequence>MMQEENEALRPGVFPLGARGLIAFLAFLSAFVPLSIDLYLPAMPKMVGFFSTTPELTNFTLSFFMLFFAISMLLWGPFTDKYGRKPILYLGLSLYITGSLVCVFSTSIYLLITGRVIQAIGSGAIQAVSMAIVKDNFKGLVMEKVLVWIQTLTILCPMLAPVIGAFLLKFVSWRGLFVVLAFCGILAFTISLFLKETLENPTAGSAFQSLGRIGFVLRNRGYLVLLVIFSLMVMPVMSFLSTSSFIYMNLFNLSAEKYSYFFAFNGCFAMLAPILYMRVLRKLPRLLFLTVCFGCVAVSGSLILIFGAINPFAFALLYVPVTFFGSACRPAGTMLIMNQMDTDNGTVGSLWGCVALLFGSLSMMLCSLNWPVLTMAVGTISLCAGTSCVIIWLVAISRKMFKIPS</sequence>
<dbReference type="Gene3D" id="1.20.1720.10">
    <property type="entry name" value="Multidrug resistance protein D"/>
    <property type="match status" value="1"/>
</dbReference>
<dbReference type="RefSeq" id="WP_269265070.1">
    <property type="nucleotide sequence ID" value="NZ_CP098248.1"/>
</dbReference>
<dbReference type="GO" id="GO:0042910">
    <property type="term" value="F:xenobiotic transmembrane transporter activity"/>
    <property type="evidence" value="ECO:0007669"/>
    <property type="project" value="InterPro"/>
</dbReference>
<dbReference type="PANTHER" id="PTHR42718">
    <property type="entry name" value="MAJOR FACILITATOR SUPERFAMILY MULTIDRUG TRANSPORTER MFSC"/>
    <property type="match status" value="1"/>
</dbReference>
<feature type="transmembrane region" description="Helical" evidence="8">
    <location>
        <begin position="376"/>
        <end position="396"/>
    </location>
</feature>
<feature type="transmembrane region" description="Helical" evidence="8">
    <location>
        <begin position="56"/>
        <end position="75"/>
    </location>
</feature>
<reference evidence="10" key="2">
    <citation type="journal article" date="2022" name="Front. Microbiol.">
        <title>New perspectives on an old grouping: The genomic and phenotypic variability of Oxalobacter formigenes and the implications for calcium oxalate stone prevention.</title>
        <authorList>
            <person name="Chmiel J.A."/>
            <person name="Carr C."/>
            <person name="Stuivenberg G.A."/>
            <person name="Venema R."/>
            <person name="Chanyi R.M."/>
            <person name="Al K.F."/>
            <person name="Giguere D."/>
            <person name="Say H."/>
            <person name="Akouris P.P."/>
            <person name="Dominguez Romero S.A."/>
            <person name="Kwong A."/>
            <person name="Tai V."/>
            <person name="Koval S.F."/>
            <person name="Razvi H."/>
            <person name="Bjazevic J."/>
            <person name="Burton J.P."/>
        </authorList>
    </citation>
    <scope>NUCLEOTIDE SEQUENCE</scope>
    <source>
        <strain evidence="10">OxK</strain>
    </source>
</reference>
<accession>A0A9E9LCT8</accession>
<evidence type="ECO:0000256" key="6">
    <source>
        <dbReference type="ARBA" id="ARBA00022989"/>
    </source>
</evidence>
<dbReference type="EMBL" id="CP098248">
    <property type="protein sequence ID" value="WAV97584.1"/>
    <property type="molecule type" value="Genomic_DNA"/>
</dbReference>
<dbReference type="Proteomes" id="UP001164794">
    <property type="component" value="Chromosome"/>
</dbReference>
<dbReference type="AlphaFoldDB" id="A0A9E9LCT8"/>
<evidence type="ECO:0000256" key="8">
    <source>
        <dbReference type="RuleBase" id="RU365088"/>
    </source>
</evidence>
<dbReference type="InterPro" id="IPR036259">
    <property type="entry name" value="MFS_trans_sf"/>
</dbReference>
<keyword evidence="8" id="KW-0997">Cell inner membrane</keyword>
<evidence type="ECO:0000256" key="2">
    <source>
        <dbReference type="ARBA" id="ARBA00006236"/>
    </source>
</evidence>
<dbReference type="GO" id="GO:1990961">
    <property type="term" value="P:xenobiotic detoxification by transmembrane export across the plasma membrane"/>
    <property type="evidence" value="ECO:0007669"/>
    <property type="project" value="InterPro"/>
</dbReference>
<dbReference type="Pfam" id="PF07690">
    <property type="entry name" value="MFS_1"/>
    <property type="match status" value="1"/>
</dbReference>
<dbReference type="InterPro" id="IPR011701">
    <property type="entry name" value="MFS"/>
</dbReference>
<feature type="transmembrane region" description="Helical" evidence="8">
    <location>
        <begin position="260"/>
        <end position="279"/>
    </location>
</feature>
<protein>
    <recommendedName>
        <fullName evidence="8">Bcr/CflA family efflux transporter</fullName>
    </recommendedName>
</protein>
<dbReference type="InterPro" id="IPR020846">
    <property type="entry name" value="MFS_dom"/>
</dbReference>
<dbReference type="GO" id="GO:0005886">
    <property type="term" value="C:plasma membrane"/>
    <property type="evidence" value="ECO:0007669"/>
    <property type="project" value="UniProtKB-SubCell"/>
</dbReference>
<keyword evidence="5 8" id="KW-0812">Transmembrane</keyword>
<feature type="transmembrane region" description="Helical" evidence="8">
    <location>
        <begin position="315"/>
        <end position="337"/>
    </location>
</feature>
<evidence type="ECO:0000256" key="1">
    <source>
        <dbReference type="ARBA" id="ARBA00004651"/>
    </source>
</evidence>
<comment type="similarity">
    <text evidence="2 8">Belongs to the major facilitator superfamily. Bcr/CmlA family.</text>
</comment>
<evidence type="ECO:0000313" key="11">
    <source>
        <dbReference type="EMBL" id="WAV97584.1"/>
    </source>
</evidence>
<keyword evidence="12" id="KW-1185">Reference proteome</keyword>
<evidence type="ECO:0000259" key="9">
    <source>
        <dbReference type="PROSITE" id="PS50850"/>
    </source>
</evidence>
<evidence type="ECO:0000256" key="7">
    <source>
        <dbReference type="ARBA" id="ARBA00023136"/>
    </source>
</evidence>
<feature type="transmembrane region" description="Helical" evidence="8">
    <location>
        <begin position="145"/>
        <end position="167"/>
    </location>
</feature>
<dbReference type="NCBIfam" id="TIGR00710">
    <property type="entry name" value="efflux_Bcr_CflA"/>
    <property type="match status" value="1"/>
</dbReference>
<keyword evidence="3 8" id="KW-0813">Transport</keyword>
<keyword evidence="4" id="KW-1003">Cell membrane</keyword>
<feature type="transmembrane region" description="Helical" evidence="8">
    <location>
        <begin position="349"/>
        <end position="370"/>
    </location>
</feature>
<evidence type="ECO:0000256" key="5">
    <source>
        <dbReference type="ARBA" id="ARBA00022692"/>
    </source>
</evidence>
<dbReference type="InterPro" id="IPR004812">
    <property type="entry name" value="Efflux_drug-R_Bcr/CmlA"/>
</dbReference>
<organism evidence="10">
    <name type="scientific">Oxalobacter aliiformigenes</name>
    <dbReference type="NCBI Taxonomy" id="2946593"/>
    <lineage>
        <taxon>Bacteria</taxon>
        <taxon>Pseudomonadati</taxon>
        <taxon>Pseudomonadota</taxon>
        <taxon>Betaproteobacteria</taxon>
        <taxon>Burkholderiales</taxon>
        <taxon>Oxalobacteraceae</taxon>
        <taxon>Oxalobacter</taxon>
    </lineage>
</organism>
<feature type="transmembrane region" description="Helical" evidence="8">
    <location>
        <begin position="173"/>
        <end position="194"/>
    </location>
</feature>
<keyword evidence="6 8" id="KW-1133">Transmembrane helix</keyword>
<feature type="transmembrane region" description="Helical" evidence="8">
    <location>
        <begin position="222"/>
        <end position="248"/>
    </location>
</feature>
<feature type="domain" description="Major facilitator superfamily (MFS) profile" evidence="9">
    <location>
        <begin position="21"/>
        <end position="399"/>
    </location>
</feature>
<evidence type="ECO:0000256" key="4">
    <source>
        <dbReference type="ARBA" id="ARBA00022475"/>
    </source>
</evidence>
<dbReference type="EMBL" id="CP098251">
    <property type="protein sequence ID" value="WAV91788.1"/>
    <property type="molecule type" value="Genomic_DNA"/>
</dbReference>
<dbReference type="Proteomes" id="UP001164819">
    <property type="component" value="Chromosome"/>
</dbReference>
<feature type="transmembrane region" description="Helical" evidence="8">
    <location>
        <begin position="12"/>
        <end position="36"/>
    </location>
</feature>
<feature type="transmembrane region" description="Helical" evidence="8">
    <location>
        <begin position="286"/>
        <end position="309"/>
    </location>
</feature>
<evidence type="ECO:0000313" key="12">
    <source>
        <dbReference type="Proteomes" id="UP001164794"/>
    </source>
</evidence>
<feature type="transmembrane region" description="Helical" evidence="8">
    <location>
        <begin position="116"/>
        <end position="133"/>
    </location>
</feature>
<gene>
    <name evidence="11" type="ORF">NB645_02245</name>
    <name evidence="10" type="ORF">NB646_03345</name>
</gene>
<reference evidence="11" key="1">
    <citation type="journal article" date="2022" name="Front. Microbiol.">
        <title>New perspectives on an old grouping: The genomic and phenotypic variability of Oxalobacter formigenes and the implications for calcium oxalate stone prevention.</title>
        <authorList>
            <person name="Chmiel J.A."/>
            <person name="Carr C."/>
            <person name="Stuivenberg G.A."/>
            <person name="Venema R."/>
            <person name="Chanyi R.M."/>
            <person name="Al K.F."/>
            <person name="Giguere D."/>
            <person name="Say H."/>
            <person name="Akouris P.P."/>
            <person name="Dominguez Romero S.A."/>
            <person name="Kwong A."/>
            <person name="Tai V."/>
            <person name="Koval S.F."/>
            <person name="Razvi H."/>
            <person name="Bjazevic J."/>
            <person name="Burton J.P."/>
        </authorList>
    </citation>
    <scope>NUCLEOTIDE SEQUENCE</scope>
    <source>
        <strain evidence="11">HOxNP-1</strain>
    </source>
</reference>
<evidence type="ECO:0000256" key="3">
    <source>
        <dbReference type="ARBA" id="ARBA00022448"/>
    </source>
</evidence>